<dbReference type="GO" id="GO:0012507">
    <property type="term" value="C:ER to Golgi transport vesicle membrane"/>
    <property type="evidence" value="ECO:0007669"/>
    <property type="project" value="TreeGrafter"/>
</dbReference>
<organism evidence="9">
    <name type="scientific">Attheya septentrionalis</name>
    <dbReference type="NCBI Taxonomy" id="420275"/>
    <lineage>
        <taxon>Eukaryota</taxon>
        <taxon>Sar</taxon>
        <taxon>Stramenopiles</taxon>
        <taxon>Ochrophyta</taxon>
        <taxon>Bacillariophyta</taxon>
        <taxon>Coscinodiscophyceae</taxon>
        <taxon>Chaetocerotophycidae</taxon>
        <taxon>Chaetocerotales</taxon>
        <taxon>Attheyaceae</taxon>
        <taxon>Attheya</taxon>
    </lineage>
</organism>
<dbReference type="Pfam" id="PF12352">
    <property type="entry name" value="V-SNARE_C"/>
    <property type="match status" value="1"/>
</dbReference>
<keyword evidence="7 8" id="KW-0472">Membrane</keyword>
<evidence type="ECO:0008006" key="10">
    <source>
        <dbReference type="Google" id="ProtNLM"/>
    </source>
</evidence>
<name>A0A7S2XN21_9STRA</name>
<dbReference type="GO" id="GO:0000139">
    <property type="term" value="C:Golgi membrane"/>
    <property type="evidence" value="ECO:0007669"/>
    <property type="project" value="UniProtKB-SubCell"/>
</dbReference>
<evidence type="ECO:0000256" key="4">
    <source>
        <dbReference type="ARBA" id="ARBA00022927"/>
    </source>
</evidence>
<evidence type="ECO:0000256" key="3">
    <source>
        <dbReference type="ARBA" id="ARBA00022692"/>
    </source>
</evidence>
<evidence type="ECO:0000256" key="6">
    <source>
        <dbReference type="ARBA" id="ARBA00023034"/>
    </source>
</evidence>
<evidence type="ECO:0000256" key="1">
    <source>
        <dbReference type="ARBA" id="ARBA00004409"/>
    </source>
</evidence>
<keyword evidence="3 8" id="KW-0812">Transmembrane</keyword>
<dbReference type="GO" id="GO:0031201">
    <property type="term" value="C:SNARE complex"/>
    <property type="evidence" value="ECO:0007669"/>
    <property type="project" value="TreeGrafter"/>
</dbReference>
<dbReference type="EMBL" id="HBHQ01014829">
    <property type="protein sequence ID" value="CAD9818062.1"/>
    <property type="molecule type" value="Transcribed_RNA"/>
</dbReference>
<evidence type="ECO:0000256" key="7">
    <source>
        <dbReference type="ARBA" id="ARBA00023136"/>
    </source>
</evidence>
<proteinExistence type="predicted"/>
<accession>A0A7S2XN21</accession>
<dbReference type="AlphaFoldDB" id="A0A7S2XN21"/>
<dbReference type="CDD" id="cd15863">
    <property type="entry name" value="SNARE_GS27"/>
    <property type="match status" value="1"/>
</dbReference>
<gene>
    <name evidence="9" type="ORF">ASEP1449_LOCUS9894</name>
</gene>
<dbReference type="PANTHER" id="PTHR21230">
    <property type="entry name" value="VESICLE TRANSPORT V-SNARE PROTEIN VTI1-RELATED"/>
    <property type="match status" value="1"/>
</dbReference>
<dbReference type="GO" id="GO:0015031">
    <property type="term" value="P:protein transport"/>
    <property type="evidence" value="ECO:0007669"/>
    <property type="project" value="UniProtKB-KW"/>
</dbReference>
<evidence type="ECO:0000256" key="8">
    <source>
        <dbReference type="SAM" id="Phobius"/>
    </source>
</evidence>
<dbReference type="InterPro" id="IPR027027">
    <property type="entry name" value="GOSR2/Membrin/Bos1"/>
</dbReference>
<protein>
    <recommendedName>
        <fullName evidence="10">Golgi SNAP receptor complex member 2</fullName>
    </recommendedName>
</protein>
<comment type="subcellular location">
    <subcellularLocation>
        <location evidence="1">Golgi apparatus membrane</location>
        <topology evidence="1">Single-pass type IV membrane protein</topology>
    </subcellularLocation>
</comment>
<dbReference type="PANTHER" id="PTHR21230:SF1">
    <property type="entry name" value="GOLGI SNAP RECEPTOR COMPLEX MEMBER 2"/>
    <property type="match status" value="1"/>
</dbReference>
<keyword evidence="5 8" id="KW-1133">Transmembrane helix</keyword>
<dbReference type="GO" id="GO:0031902">
    <property type="term" value="C:late endosome membrane"/>
    <property type="evidence" value="ECO:0007669"/>
    <property type="project" value="TreeGrafter"/>
</dbReference>
<keyword evidence="2" id="KW-0813">Transport</keyword>
<sequence length="208" mass="24091">MASIVELFPKNRKLAYDARQQLAQVQNGLLPPSELFMLLEEISRSLDIMENLLSRETPSQREVWRRKILELRDDANSVRRQAEHYDRMVGANVRQQRERDALLSRRRRTRRATGEEGEINDLADEYQSMESSQIMMGDLLASGQASLTGLIEQRQRMKGVKRVMLDIGSKIGLSNSTMRIIERRDVTDAYFVFGGMVVCLLLMYFLYL</sequence>
<keyword evidence="6" id="KW-0333">Golgi apparatus</keyword>
<evidence type="ECO:0000256" key="2">
    <source>
        <dbReference type="ARBA" id="ARBA00022448"/>
    </source>
</evidence>
<dbReference type="GO" id="GO:0006906">
    <property type="term" value="P:vesicle fusion"/>
    <property type="evidence" value="ECO:0007669"/>
    <property type="project" value="TreeGrafter"/>
</dbReference>
<dbReference type="GO" id="GO:0000149">
    <property type="term" value="F:SNARE binding"/>
    <property type="evidence" value="ECO:0007669"/>
    <property type="project" value="TreeGrafter"/>
</dbReference>
<feature type="transmembrane region" description="Helical" evidence="8">
    <location>
        <begin position="189"/>
        <end position="207"/>
    </location>
</feature>
<dbReference type="GO" id="GO:0005789">
    <property type="term" value="C:endoplasmic reticulum membrane"/>
    <property type="evidence" value="ECO:0007669"/>
    <property type="project" value="TreeGrafter"/>
</dbReference>
<reference evidence="9" key="1">
    <citation type="submission" date="2021-01" db="EMBL/GenBank/DDBJ databases">
        <authorList>
            <person name="Corre E."/>
            <person name="Pelletier E."/>
            <person name="Niang G."/>
            <person name="Scheremetjew M."/>
            <person name="Finn R."/>
            <person name="Kale V."/>
            <person name="Holt S."/>
            <person name="Cochrane G."/>
            <person name="Meng A."/>
            <person name="Brown T."/>
            <person name="Cohen L."/>
        </authorList>
    </citation>
    <scope>NUCLEOTIDE SEQUENCE</scope>
    <source>
        <strain evidence="9">CCMP2084</strain>
    </source>
</reference>
<evidence type="ECO:0000313" key="9">
    <source>
        <dbReference type="EMBL" id="CAD9818062.1"/>
    </source>
</evidence>
<evidence type="ECO:0000256" key="5">
    <source>
        <dbReference type="ARBA" id="ARBA00022989"/>
    </source>
</evidence>
<dbReference type="GO" id="GO:0005484">
    <property type="term" value="F:SNAP receptor activity"/>
    <property type="evidence" value="ECO:0007669"/>
    <property type="project" value="InterPro"/>
</dbReference>
<keyword evidence="4" id="KW-0653">Protein transport</keyword>
<dbReference type="PIRSF" id="PIRSF028865">
    <property type="entry name" value="Membrin-2"/>
    <property type="match status" value="1"/>
</dbReference>